<dbReference type="Proteomes" id="UP000011668">
    <property type="component" value="Unassembled WGS sequence"/>
</dbReference>
<gene>
    <name evidence="3" type="ORF">AG1IA_08081</name>
</gene>
<evidence type="ECO:0000256" key="2">
    <source>
        <dbReference type="SAM" id="Phobius"/>
    </source>
</evidence>
<evidence type="ECO:0000256" key="1">
    <source>
        <dbReference type="SAM" id="MobiDB-lite"/>
    </source>
</evidence>
<dbReference type="OrthoDB" id="2552042at2759"/>
<keyword evidence="4" id="KW-1185">Reference proteome</keyword>
<reference evidence="3 4" key="1">
    <citation type="journal article" date="2013" name="Nat. Commun.">
        <title>The evolution and pathogenic mechanisms of the rice sheath blight pathogen.</title>
        <authorList>
            <person name="Zheng A."/>
            <person name="Lin R."/>
            <person name="Xu L."/>
            <person name="Qin P."/>
            <person name="Tang C."/>
            <person name="Ai P."/>
            <person name="Zhang D."/>
            <person name="Liu Y."/>
            <person name="Sun Z."/>
            <person name="Feng H."/>
            <person name="Wang Y."/>
            <person name="Chen Y."/>
            <person name="Liang X."/>
            <person name="Fu R."/>
            <person name="Li Q."/>
            <person name="Zhang J."/>
            <person name="Yu X."/>
            <person name="Xie Z."/>
            <person name="Ding L."/>
            <person name="Guan P."/>
            <person name="Tang J."/>
            <person name="Liang Y."/>
            <person name="Wang S."/>
            <person name="Deng Q."/>
            <person name="Li S."/>
            <person name="Zhu J."/>
            <person name="Wang L."/>
            <person name="Liu H."/>
            <person name="Li P."/>
        </authorList>
    </citation>
    <scope>NUCLEOTIDE SEQUENCE [LARGE SCALE GENOMIC DNA]</scope>
    <source>
        <strain evidence="4">AG-1 IA</strain>
    </source>
</reference>
<comment type="caution">
    <text evidence="3">The sequence shown here is derived from an EMBL/GenBank/DDBJ whole genome shotgun (WGS) entry which is preliminary data.</text>
</comment>
<dbReference type="AlphaFoldDB" id="L8WM51"/>
<keyword evidence="2" id="KW-0472">Membrane</keyword>
<name>L8WM51_THACA</name>
<dbReference type="HOGENOM" id="CLU_869278_0_0_1"/>
<feature type="transmembrane region" description="Helical" evidence="2">
    <location>
        <begin position="129"/>
        <end position="149"/>
    </location>
</feature>
<protein>
    <recommendedName>
        <fullName evidence="5">Transmembrane protein</fullName>
    </recommendedName>
</protein>
<organism evidence="3 4">
    <name type="scientific">Thanatephorus cucumeris (strain AG1-IA)</name>
    <name type="common">Rice sheath blight fungus</name>
    <name type="synonym">Rhizoctonia solani</name>
    <dbReference type="NCBI Taxonomy" id="983506"/>
    <lineage>
        <taxon>Eukaryota</taxon>
        <taxon>Fungi</taxon>
        <taxon>Dikarya</taxon>
        <taxon>Basidiomycota</taxon>
        <taxon>Agaricomycotina</taxon>
        <taxon>Agaricomycetes</taxon>
        <taxon>Cantharellales</taxon>
        <taxon>Ceratobasidiaceae</taxon>
        <taxon>Rhizoctonia</taxon>
        <taxon>Rhizoctonia solani AG-1</taxon>
    </lineage>
</organism>
<evidence type="ECO:0008006" key="5">
    <source>
        <dbReference type="Google" id="ProtNLM"/>
    </source>
</evidence>
<keyword evidence="2" id="KW-1133">Transmembrane helix</keyword>
<evidence type="ECO:0000313" key="3">
    <source>
        <dbReference type="EMBL" id="ELU37888.1"/>
    </source>
</evidence>
<feature type="compositionally biased region" description="Basic and acidic residues" evidence="1">
    <location>
        <begin position="295"/>
        <end position="310"/>
    </location>
</feature>
<evidence type="ECO:0000313" key="4">
    <source>
        <dbReference type="Proteomes" id="UP000011668"/>
    </source>
</evidence>
<sequence length="320" mass="35443">MSNSRRCNGIQISSGDERCGRHGNKHVQITKCTNIVVVVCTLERNVPPEYSIADSHSPSQCWDLYRHRRTIMGVVVGTLSIATPFIVGASVPGFAPWVLAIVCYVVAGIQLFGFIGVFKEKAGLFHKYVMVNSVVVMGAFGVAAAFIAISGTRHNTATDRCQATFFSGNSTASASASSDTGEGRQVCDVFTWVILGLMAGLWVTLAFFQAYLLMVTRFYSQSQRADHKKYYSIYSQIDIPLNDRNNDNDAWNARPSTDSWHAGAAMGANEAQHRRQHSAAAYDEKYDSEPSYGVKRQDSDRSFAEPHRPIGNEQPYQYRQ</sequence>
<feature type="region of interest" description="Disordered" evidence="1">
    <location>
        <begin position="265"/>
        <end position="320"/>
    </location>
</feature>
<dbReference type="STRING" id="983506.L8WM51"/>
<feature type="transmembrane region" description="Helical" evidence="2">
    <location>
        <begin position="189"/>
        <end position="214"/>
    </location>
</feature>
<keyword evidence="2" id="KW-0812">Transmembrane</keyword>
<accession>L8WM51</accession>
<proteinExistence type="predicted"/>
<feature type="transmembrane region" description="Helical" evidence="2">
    <location>
        <begin position="71"/>
        <end position="91"/>
    </location>
</feature>
<feature type="transmembrane region" description="Helical" evidence="2">
    <location>
        <begin position="97"/>
        <end position="117"/>
    </location>
</feature>
<dbReference type="EMBL" id="AFRT01002399">
    <property type="protein sequence ID" value="ELU37888.1"/>
    <property type="molecule type" value="Genomic_DNA"/>
</dbReference>